<dbReference type="InterPro" id="IPR001878">
    <property type="entry name" value="Znf_CCHC"/>
</dbReference>
<proteinExistence type="predicted"/>
<evidence type="ECO:0000313" key="3">
    <source>
        <dbReference type="EMBL" id="SPC84700.1"/>
    </source>
</evidence>
<reference evidence="3" key="1">
    <citation type="submission" date="2018-02" db="EMBL/GenBank/DDBJ databases">
        <authorList>
            <person name="Cohen D.B."/>
            <person name="Kent A.D."/>
        </authorList>
    </citation>
    <scope>NUCLEOTIDE SEQUENCE</scope>
</reference>
<dbReference type="PANTHER" id="PTHR33116">
    <property type="entry name" value="REVERSE TRANSCRIPTASE ZINC-BINDING DOMAIN-CONTAINING PROTEIN-RELATED-RELATED"/>
    <property type="match status" value="1"/>
</dbReference>
<evidence type="ECO:0000256" key="1">
    <source>
        <dbReference type="PROSITE-ProRule" id="PRU00047"/>
    </source>
</evidence>
<dbReference type="Pfam" id="PF13966">
    <property type="entry name" value="zf-RVT"/>
    <property type="match status" value="1"/>
</dbReference>
<dbReference type="PROSITE" id="PS50158">
    <property type="entry name" value="ZF_CCHC"/>
    <property type="match status" value="1"/>
</dbReference>
<name>A0A2N9FCF2_FAGSY</name>
<dbReference type="GO" id="GO:0003824">
    <property type="term" value="F:catalytic activity"/>
    <property type="evidence" value="ECO:0007669"/>
    <property type="project" value="InterPro"/>
</dbReference>
<dbReference type="InterPro" id="IPR005135">
    <property type="entry name" value="Endo/exonuclease/phosphatase"/>
</dbReference>
<feature type="domain" description="CCHC-type" evidence="2">
    <location>
        <begin position="182"/>
        <end position="195"/>
    </location>
</feature>
<organism evidence="3">
    <name type="scientific">Fagus sylvatica</name>
    <name type="common">Beechnut</name>
    <dbReference type="NCBI Taxonomy" id="28930"/>
    <lineage>
        <taxon>Eukaryota</taxon>
        <taxon>Viridiplantae</taxon>
        <taxon>Streptophyta</taxon>
        <taxon>Embryophyta</taxon>
        <taxon>Tracheophyta</taxon>
        <taxon>Spermatophyta</taxon>
        <taxon>Magnoliopsida</taxon>
        <taxon>eudicotyledons</taxon>
        <taxon>Gunneridae</taxon>
        <taxon>Pentapetalae</taxon>
        <taxon>rosids</taxon>
        <taxon>fabids</taxon>
        <taxon>Fagales</taxon>
        <taxon>Fagaceae</taxon>
        <taxon>Fagus</taxon>
    </lineage>
</organism>
<dbReference type="SUPFAM" id="SSF56219">
    <property type="entry name" value="DNase I-like"/>
    <property type="match status" value="1"/>
</dbReference>
<accession>A0A2N9FCF2</accession>
<dbReference type="Pfam" id="PF03372">
    <property type="entry name" value="Exo_endo_phos"/>
    <property type="match status" value="1"/>
</dbReference>
<dbReference type="Pfam" id="PF14111">
    <property type="entry name" value="DUF4283"/>
    <property type="match status" value="1"/>
</dbReference>
<dbReference type="InterPro" id="IPR025836">
    <property type="entry name" value="Zn_knuckle_CX2CX4HX4C"/>
</dbReference>
<sequence length="1299" mass="147841">MADDKLEEMCCRMRLSDHEKHHIRLRKERVSKSHQEAKFSLLFKLQTTRPFNGEAFKRSIRAMWSVHGDLTVSEIDDNLFVVAFSSEAALQHILAFSPWTFDKKLILLARFVGDLQPSAARQVGKLLDVDVPNENGIAWGRFLRIRVEVEIGKPLMRGCIIQVEDDKPVWVDFRYEHLPIFCYKCGLLGHSSSDCITGRGSTPPGLRLERVLEIILIPILMGTKVVVVVMLVKRKSRREDRIEVMSTAINELQTEQDRRGIPDFKEMGDMEKEKSGTNTPNLDISSEPVEKISREDIVDNSQGMVAGQAVMHDIARGGELDNTKPIGDEVDNMDGWENVHCDMKGIMPLQKKKETAPPVTMKIFSLNCRGLGNPETVRELHMLVKKEDPVIVFLMETQLELRYLEFLRVRLGMCGCFGVNRHEFGGGLALLWRSSVSVHVQSYSNHHIDADVVALLQHLCSVRSLPWLVMGDFNEVTSLEEQWGRIDHSLPHMAAFRDALADCSLQDLGFQGPAFSWSNRREDGALVRASAQVSINPRLIESKKSRLAQLECRPMNEYSSSEVNVLRREINILVEKEETFWRQRSRISWLKEGDRNTKFFHACASQRKKTNLITSLRDEQGVWQNEAATIANIAVDYFHHLFASSNPDCIREVVDQVDAIVTPQMNDDLLREFSSEEIQRALFQMSPSKALGPDDSPSAFIPGRMISDNVIMASEVLHYLKNLGAGTNFQMAAKLDMSKAYDRVEWNFLQAILLKLGFHRRWMIALSFAEPLSMRGESFKLFLSSMREHLVRRLMRKKQHSFLVRILLMLSGQKFYPCLVLLHLLNLRSILAFLQFWEDQKKRAFNEIKDRIWKRLQGWKENLLSQAGREILIKAVVQAIPNYAMSCFKLPAGLCNEICSMANQFWWAKEVGKGKFIGALLARQGWRLLQHPQSLIFRFLKAKYFPHSPFLEAQLSGNVSYIWRSICDARQVLRDGLRWRVGNGSDIKIWKDAWLPTPTTFKVISPINASCSEASVDSLIDRNVMRWNLDKLEQLFLPRDVAIIKQIPLSVRRPRDKLICTGTKSGNFTVKSAYSLLLHQSSVASGSSSNGMGSARSLWSRIWSAQVPPKVRLFMWRACLDILPTKTKLFDKGLIHSVSCLWCEGEPESSSHVLWQCDFAQKIWMACPKFCSPSAWEIWNARNRFHWENKLSTVNDIWQRAAALALNFKEAGLQAQAVGGGSVVPLASRWRPPDQGFFKINMGFSVDSQLNMVGVGCLVRDANGSVKAAMEQKMVLCDDKLQLQASVVLAAVKFAFDEL</sequence>
<dbReference type="InterPro" id="IPR036691">
    <property type="entry name" value="Endo/exonu/phosph_ase_sf"/>
</dbReference>
<gene>
    <name evidence="3" type="ORF">FSB_LOCUS12582</name>
</gene>
<dbReference type="InterPro" id="IPR025558">
    <property type="entry name" value="DUF4283"/>
</dbReference>
<dbReference type="GO" id="GO:0008270">
    <property type="term" value="F:zinc ion binding"/>
    <property type="evidence" value="ECO:0007669"/>
    <property type="project" value="UniProtKB-KW"/>
</dbReference>
<evidence type="ECO:0000259" key="2">
    <source>
        <dbReference type="PROSITE" id="PS50158"/>
    </source>
</evidence>
<dbReference type="Gene3D" id="3.60.10.10">
    <property type="entry name" value="Endonuclease/exonuclease/phosphatase"/>
    <property type="match status" value="1"/>
</dbReference>
<dbReference type="Pfam" id="PF14392">
    <property type="entry name" value="zf-CCHC_4"/>
    <property type="match status" value="1"/>
</dbReference>
<dbReference type="InterPro" id="IPR026960">
    <property type="entry name" value="RVT-Znf"/>
</dbReference>
<dbReference type="EMBL" id="OIVN01000727">
    <property type="protein sequence ID" value="SPC84700.1"/>
    <property type="molecule type" value="Genomic_DNA"/>
</dbReference>
<dbReference type="PANTHER" id="PTHR33116:SF86">
    <property type="entry name" value="REVERSE TRANSCRIPTASE DOMAIN-CONTAINING PROTEIN"/>
    <property type="match status" value="1"/>
</dbReference>
<keyword evidence="1" id="KW-0862">Zinc</keyword>
<keyword evidence="1" id="KW-0479">Metal-binding</keyword>
<keyword evidence="1" id="KW-0863">Zinc-finger</keyword>
<dbReference type="GO" id="GO:0003676">
    <property type="term" value="F:nucleic acid binding"/>
    <property type="evidence" value="ECO:0007669"/>
    <property type="project" value="InterPro"/>
</dbReference>
<protein>
    <recommendedName>
        <fullName evidence="2">CCHC-type domain-containing protein</fullName>
    </recommendedName>
</protein>